<dbReference type="InterPro" id="IPR036650">
    <property type="entry name" value="CAT_RNA-bd_dom_sf"/>
</dbReference>
<dbReference type="Gene3D" id="2.30.24.10">
    <property type="entry name" value="CAT RNA-binding domain"/>
    <property type="match status" value="1"/>
</dbReference>
<organism evidence="2 3">
    <name type="scientific">Shouchella clausii</name>
    <name type="common">Alkalihalobacillus clausii</name>
    <dbReference type="NCBI Taxonomy" id="79880"/>
    <lineage>
        <taxon>Bacteria</taxon>
        <taxon>Bacillati</taxon>
        <taxon>Bacillota</taxon>
        <taxon>Bacilli</taxon>
        <taxon>Bacillales</taxon>
        <taxon>Bacillaceae</taxon>
        <taxon>Shouchella</taxon>
    </lineage>
</organism>
<dbReference type="SUPFAM" id="SSF63520">
    <property type="entry name" value="PTS-regulatory domain, PRD"/>
    <property type="match status" value="1"/>
</dbReference>
<reference evidence="2 3" key="1">
    <citation type="submission" date="2017-07" db="EMBL/GenBank/DDBJ databases">
        <title>Isolation and whole genome analysis of endospore-forming bacteria from heroin.</title>
        <authorList>
            <person name="Kalinowski J."/>
            <person name="Ahrens B."/>
            <person name="Al-Dilaimi A."/>
            <person name="Winkler A."/>
            <person name="Wibberg D."/>
            <person name="Schleenbecker U."/>
            <person name="Ruckert C."/>
            <person name="Wolfel R."/>
            <person name="Grass G."/>
        </authorList>
    </citation>
    <scope>NUCLEOTIDE SEQUENCE [LARGE SCALE GENOMIC DNA]</scope>
    <source>
        <strain evidence="2 3">7523-2</strain>
    </source>
</reference>
<comment type="caution">
    <text evidence="2">The sequence shown here is derived from an EMBL/GenBank/DDBJ whole genome shotgun (WGS) entry which is preliminary data.</text>
</comment>
<dbReference type="RefSeq" id="WP_095239384.1">
    <property type="nucleotide sequence ID" value="NZ_CP155469.1"/>
</dbReference>
<dbReference type="InterPro" id="IPR004341">
    <property type="entry name" value="CAT_RNA-bd_dom"/>
</dbReference>
<dbReference type="InterPro" id="IPR036634">
    <property type="entry name" value="PRD_sf"/>
</dbReference>
<evidence type="ECO:0000313" key="2">
    <source>
        <dbReference type="EMBL" id="PAF26366.1"/>
    </source>
</evidence>
<evidence type="ECO:0000313" key="3">
    <source>
        <dbReference type="Proteomes" id="UP000216133"/>
    </source>
</evidence>
<name>A0A268S343_SHOCL</name>
<dbReference type="GO" id="GO:0003723">
    <property type="term" value="F:RNA binding"/>
    <property type="evidence" value="ECO:0007669"/>
    <property type="project" value="InterPro"/>
</dbReference>
<protein>
    <recommendedName>
        <fullName evidence="1">CAT RNA-binding domain-containing protein</fullName>
    </recommendedName>
</protein>
<dbReference type="Pfam" id="PF03123">
    <property type="entry name" value="CAT_RBD"/>
    <property type="match status" value="1"/>
</dbReference>
<dbReference type="GO" id="GO:0006355">
    <property type="term" value="P:regulation of DNA-templated transcription"/>
    <property type="evidence" value="ECO:0007669"/>
    <property type="project" value="InterPro"/>
</dbReference>
<dbReference type="Proteomes" id="UP000216133">
    <property type="component" value="Unassembled WGS sequence"/>
</dbReference>
<dbReference type="EMBL" id="NPBS01000038">
    <property type="protein sequence ID" value="PAF26366.1"/>
    <property type="molecule type" value="Genomic_DNA"/>
</dbReference>
<feature type="domain" description="CAT RNA-binding" evidence="1">
    <location>
        <begin position="1"/>
        <end position="59"/>
    </location>
</feature>
<evidence type="ECO:0000259" key="1">
    <source>
        <dbReference type="SMART" id="SM01061"/>
    </source>
</evidence>
<dbReference type="SUPFAM" id="SSF50151">
    <property type="entry name" value="SacY-like RNA-binding domain"/>
    <property type="match status" value="1"/>
</dbReference>
<accession>A0A268S343</accession>
<gene>
    <name evidence="2" type="ORF">CHH61_08960</name>
</gene>
<proteinExistence type="predicted"/>
<dbReference type="SMART" id="SM01061">
    <property type="entry name" value="CAT_RBD"/>
    <property type="match status" value="1"/>
</dbReference>
<sequence length="109" mass="12454">MQIKKVFNNNVVLAQNEWDQEMVVMGRGLAFQKKAGETIDTAKIEKTFVLEKRGVSDKLAKLLRDTSELYLNIASKILDYAKSQLSYKLDGYLYVDLADHMSFAIKSLF</sequence>
<dbReference type="AlphaFoldDB" id="A0A268S343"/>